<feature type="domain" description="Retrovirus-related Pol polyprotein from transposon TNT 1-94-like beta-barrel" evidence="1">
    <location>
        <begin position="11"/>
        <end position="56"/>
    </location>
</feature>
<name>A0A6A6NNC0_9PEZI</name>
<dbReference type="EMBL" id="MU001699">
    <property type="protein sequence ID" value="KAF2453255.1"/>
    <property type="molecule type" value="Genomic_DNA"/>
</dbReference>
<sequence length="104" mass="11446">MVPQYTLRNSFLLDSAATIHVCNNLDRFTSYTSTNRSAVFAGGEQMPIQGYGEVQMVAWGSISLGGSPAHNRLQRSTKPLFRGSQRGVPSSVFRPLASLQSRQR</sequence>
<dbReference type="InterPro" id="IPR054722">
    <property type="entry name" value="PolX-like_BBD"/>
</dbReference>
<dbReference type="OrthoDB" id="2663223at2759"/>
<evidence type="ECO:0000313" key="2">
    <source>
        <dbReference type="EMBL" id="KAF2453255.1"/>
    </source>
</evidence>
<dbReference type="Pfam" id="PF22936">
    <property type="entry name" value="Pol_BBD"/>
    <property type="match status" value="1"/>
</dbReference>
<gene>
    <name evidence="2" type="ORF">BDY21DRAFT_356955</name>
</gene>
<keyword evidence="3" id="KW-1185">Reference proteome</keyword>
<dbReference type="Proteomes" id="UP000799766">
    <property type="component" value="Unassembled WGS sequence"/>
</dbReference>
<evidence type="ECO:0000259" key="1">
    <source>
        <dbReference type="Pfam" id="PF22936"/>
    </source>
</evidence>
<reference evidence="2" key="1">
    <citation type="journal article" date="2020" name="Stud. Mycol.">
        <title>101 Dothideomycetes genomes: a test case for predicting lifestyles and emergence of pathogens.</title>
        <authorList>
            <person name="Haridas S."/>
            <person name="Albert R."/>
            <person name="Binder M."/>
            <person name="Bloem J."/>
            <person name="Labutti K."/>
            <person name="Salamov A."/>
            <person name="Andreopoulos B."/>
            <person name="Baker S."/>
            <person name="Barry K."/>
            <person name="Bills G."/>
            <person name="Bluhm B."/>
            <person name="Cannon C."/>
            <person name="Castanera R."/>
            <person name="Culley D."/>
            <person name="Daum C."/>
            <person name="Ezra D."/>
            <person name="Gonzalez J."/>
            <person name="Henrissat B."/>
            <person name="Kuo A."/>
            <person name="Liang C."/>
            <person name="Lipzen A."/>
            <person name="Lutzoni F."/>
            <person name="Magnuson J."/>
            <person name="Mondo S."/>
            <person name="Nolan M."/>
            <person name="Ohm R."/>
            <person name="Pangilinan J."/>
            <person name="Park H.-J."/>
            <person name="Ramirez L."/>
            <person name="Alfaro M."/>
            <person name="Sun H."/>
            <person name="Tritt A."/>
            <person name="Yoshinaga Y."/>
            <person name="Zwiers L.-H."/>
            <person name="Turgeon B."/>
            <person name="Goodwin S."/>
            <person name="Spatafora J."/>
            <person name="Crous P."/>
            <person name="Grigoriev I."/>
        </authorList>
    </citation>
    <scope>NUCLEOTIDE SEQUENCE</scope>
    <source>
        <strain evidence="2">ATCC 16933</strain>
    </source>
</reference>
<organism evidence="2 3">
    <name type="scientific">Lineolata rhizophorae</name>
    <dbReference type="NCBI Taxonomy" id="578093"/>
    <lineage>
        <taxon>Eukaryota</taxon>
        <taxon>Fungi</taxon>
        <taxon>Dikarya</taxon>
        <taxon>Ascomycota</taxon>
        <taxon>Pezizomycotina</taxon>
        <taxon>Dothideomycetes</taxon>
        <taxon>Dothideomycetes incertae sedis</taxon>
        <taxon>Lineolatales</taxon>
        <taxon>Lineolataceae</taxon>
        <taxon>Lineolata</taxon>
    </lineage>
</organism>
<evidence type="ECO:0000313" key="3">
    <source>
        <dbReference type="Proteomes" id="UP000799766"/>
    </source>
</evidence>
<accession>A0A6A6NNC0</accession>
<proteinExistence type="predicted"/>
<protein>
    <recommendedName>
        <fullName evidence="1">Retrovirus-related Pol polyprotein from transposon TNT 1-94-like beta-barrel domain-containing protein</fullName>
    </recommendedName>
</protein>
<dbReference type="AlphaFoldDB" id="A0A6A6NNC0"/>